<evidence type="ECO:0000313" key="3">
    <source>
        <dbReference type="Proteomes" id="UP000316095"/>
    </source>
</evidence>
<comment type="caution">
    <text evidence="2">The sequence shown here is derived from an EMBL/GenBank/DDBJ whole genome shotgun (WGS) entry which is preliminary data.</text>
</comment>
<gene>
    <name evidence="2" type="ORF">Pan54_28410</name>
</gene>
<reference evidence="2 3" key="1">
    <citation type="submission" date="2019-02" db="EMBL/GenBank/DDBJ databases">
        <title>Deep-cultivation of Planctomycetes and their phenomic and genomic characterization uncovers novel biology.</title>
        <authorList>
            <person name="Wiegand S."/>
            <person name="Jogler M."/>
            <person name="Boedeker C."/>
            <person name="Pinto D."/>
            <person name="Vollmers J."/>
            <person name="Rivas-Marin E."/>
            <person name="Kohn T."/>
            <person name="Peeters S.H."/>
            <person name="Heuer A."/>
            <person name="Rast P."/>
            <person name="Oberbeckmann S."/>
            <person name="Bunk B."/>
            <person name="Jeske O."/>
            <person name="Meyerdierks A."/>
            <person name="Storesund J.E."/>
            <person name="Kallscheuer N."/>
            <person name="Luecker S."/>
            <person name="Lage O.M."/>
            <person name="Pohl T."/>
            <person name="Merkel B.J."/>
            <person name="Hornburger P."/>
            <person name="Mueller R.-W."/>
            <person name="Bruemmer F."/>
            <person name="Labrenz M."/>
            <person name="Spormann A.M."/>
            <person name="Op Den Camp H."/>
            <person name="Overmann J."/>
            <person name="Amann R."/>
            <person name="Jetten M.S.M."/>
            <person name="Mascher T."/>
            <person name="Medema M.H."/>
            <person name="Devos D.P."/>
            <person name="Kaster A.-K."/>
            <person name="Ovreas L."/>
            <person name="Rohde M."/>
            <person name="Galperin M.Y."/>
            <person name="Jogler C."/>
        </authorList>
    </citation>
    <scope>NUCLEOTIDE SEQUENCE [LARGE SCALE GENOMIC DNA]</scope>
    <source>
        <strain evidence="2 3">Pan54</strain>
    </source>
</reference>
<protein>
    <recommendedName>
        <fullName evidence="1">DNA ligase D 3'-phosphoesterase domain-containing protein</fullName>
    </recommendedName>
</protein>
<proteinExistence type="predicted"/>
<organism evidence="2 3">
    <name type="scientific">Rubinisphaera italica</name>
    <dbReference type="NCBI Taxonomy" id="2527969"/>
    <lineage>
        <taxon>Bacteria</taxon>
        <taxon>Pseudomonadati</taxon>
        <taxon>Planctomycetota</taxon>
        <taxon>Planctomycetia</taxon>
        <taxon>Planctomycetales</taxon>
        <taxon>Planctomycetaceae</taxon>
        <taxon>Rubinisphaera</taxon>
    </lineage>
</organism>
<accession>A0A5C5XJY4</accession>
<dbReference type="AlphaFoldDB" id="A0A5C5XJY4"/>
<evidence type="ECO:0000313" key="2">
    <source>
        <dbReference type="EMBL" id="TWT62102.1"/>
    </source>
</evidence>
<name>A0A5C5XJY4_9PLAN</name>
<sequence length="136" mass="16074">MPRFVLLEHDHPALHWDFMLESGETLKTWRLPEPFVTADVHPVQELQHLSENEIKLTVVQLPDHRMRYLEYEGPVSGDRGFVKRIDQGMYIPLMQSEICWELRLEGEQSSGFLSLSRKNSNSPKEWELVYLPEQRE</sequence>
<keyword evidence="3" id="KW-1185">Reference proteome</keyword>
<dbReference type="RefSeq" id="WP_146503998.1">
    <property type="nucleotide sequence ID" value="NZ_SJPG01000001.1"/>
</dbReference>
<dbReference type="Proteomes" id="UP000316095">
    <property type="component" value="Unassembled WGS sequence"/>
</dbReference>
<dbReference type="OrthoDB" id="288736at2"/>
<dbReference type="InterPro" id="IPR014144">
    <property type="entry name" value="LigD_PE_domain"/>
</dbReference>
<dbReference type="Pfam" id="PF13298">
    <property type="entry name" value="LigD_N"/>
    <property type="match status" value="1"/>
</dbReference>
<evidence type="ECO:0000259" key="1">
    <source>
        <dbReference type="Pfam" id="PF13298"/>
    </source>
</evidence>
<feature type="domain" description="DNA ligase D 3'-phosphoesterase" evidence="1">
    <location>
        <begin position="8"/>
        <end position="111"/>
    </location>
</feature>
<dbReference type="EMBL" id="SJPG01000001">
    <property type="protein sequence ID" value="TWT62102.1"/>
    <property type="molecule type" value="Genomic_DNA"/>
</dbReference>